<keyword evidence="2 5" id="KW-0812">Transmembrane</keyword>
<evidence type="ECO:0000313" key="7">
    <source>
        <dbReference type="EMBL" id="CAJ0804868.1"/>
    </source>
</evidence>
<feature type="transmembrane region" description="Helical" evidence="5">
    <location>
        <begin position="147"/>
        <end position="172"/>
    </location>
</feature>
<dbReference type="Proteomes" id="UP001189663">
    <property type="component" value="Unassembled WGS sequence"/>
</dbReference>
<dbReference type="InterPro" id="IPR011701">
    <property type="entry name" value="MFS"/>
</dbReference>
<dbReference type="InterPro" id="IPR005829">
    <property type="entry name" value="Sugar_transporter_CS"/>
</dbReference>
<dbReference type="Gene3D" id="1.20.1250.20">
    <property type="entry name" value="MFS general substrate transporter like domains"/>
    <property type="match status" value="2"/>
</dbReference>
<comment type="subcellular location">
    <subcellularLocation>
        <location evidence="1">Membrane</location>
        <topology evidence="1">Multi-pass membrane protein</topology>
    </subcellularLocation>
</comment>
<dbReference type="InterPro" id="IPR020846">
    <property type="entry name" value="MFS_dom"/>
</dbReference>
<feature type="domain" description="Major facilitator superfamily (MFS) profile" evidence="6">
    <location>
        <begin position="24"/>
        <end position="437"/>
    </location>
</feature>
<keyword evidence="8" id="KW-1185">Reference proteome</keyword>
<dbReference type="PANTHER" id="PTHR23508">
    <property type="entry name" value="CARBOXYLIC ACID TRANSPORTER PROTEIN HOMOLOG"/>
    <property type="match status" value="1"/>
</dbReference>
<feature type="transmembrane region" description="Helical" evidence="5">
    <location>
        <begin position="178"/>
        <end position="198"/>
    </location>
</feature>
<name>A0ABC8QQ54_9RALS</name>
<dbReference type="PANTHER" id="PTHR23508:SF10">
    <property type="entry name" value="CARBOXYLIC ACID TRANSPORTER PROTEIN HOMOLOG"/>
    <property type="match status" value="1"/>
</dbReference>
<dbReference type="PROSITE" id="PS00216">
    <property type="entry name" value="SUGAR_TRANSPORT_1"/>
    <property type="match status" value="1"/>
</dbReference>
<dbReference type="Pfam" id="PF07690">
    <property type="entry name" value="MFS_1"/>
    <property type="match status" value="1"/>
</dbReference>
<dbReference type="RefSeq" id="WP_316684736.1">
    <property type="nucleotide sequence ID" value="NZ_CATZAT010000015.1"/>
</dbReference>
<feature type="transmembrane region" description="Helical" evidence="5">
    <location>
        <begin position="295"/>
        <end position="315"/>
    </location>
</feature>
<evidence type="ECO:0000256" key="3">
    <source>
        <dbReference type="ARBA" id="ARBA00022989"/>
    </source>
</evidence>
<evidence type="ECO:0000313" key="8">
    <source>
        <dbReference type="Proteomes" id="UP001189663"/>
    </source>
</evidence>
<dbReference type="PROSITE" id="PS00217">
    <property type="entry name" value="SUGAR_TRANSPORT_2"/>
    <property type="match status" value="1"/>
</dbReference>
<feature type="transmembrane region" description="Helical" evidence="5">
    <location>
        <begin position="89"/>
        <end position="109"/>
    </location>
</feature>
<sequence>MSKSIVDAQSIINGSRFGPFQWLIFGMCFFIVLLDGFDTAAIGFIAPSLVSEWGISRPALAPVLSAALFGLAVGALVAGPLSDRIGRRLMLIVSVLVFGVACLVSAYASNITNLTALRFVTGIGLGAAMPNAVTLMSEFCPDKRRAVIVNLMFCGFPLGAAFGGFLAAWMIPHFGWRSVLMLGGLAPLALLFLLVLHLPESVRYMIAKSQSVEKIRRTLAKINVAAHDASSFFMTEQTQAPSGQGGIALVLSRSYVVGSVMLWLAYFMGLVIFYASINWMPILLKEAGLTPKAATLISALFPLGGIGAVLCGALMDKFNANRVIATCYALTALTVYGIGQAVGNVGLLVVVVFAAGVLMNTAQSSMPALAAAFYPTQGRATGVAWMLGIGRFGGIAGSYLVAELTRQQVGFSGIFSIIAIAGLIACVALFIKQRALPQKLEPAGLRSTEIVGH</sequence>
<feature type="transmembrane region" description="Helical" evidence="5">
    <location>
        <begin position="59"/>
        <end position="77"/>
    </location>
</feature>
<evidence type="ECO:0000256" key="4">
    <source>
        <dbReference type="ARBA" id="ARBA00023136"/>
    </source>
</evidence>
<organism evidence="7 8">
    <name type="scientific">Ralstonia holmesii</name>
    <dbReference type="NCBI Taxonomy" id="3058602"/>
    <lineage>
        <taxon>Bacteria</taxon>
        <taxon>Pseudomonadati</taxon>
        <taxon>Pseudomonadota</taxon>
        <taxon>Betaproteobacteria</taxon>
        <taxon>Burkholderiales</taxon>
        <taxon>Burkholderiaceae</taxon>
        <taxon>Ralstonia</taxon>
    </lineage>
</organism>
<accession>A0ABC8QQ54</accession>
<feature type="transmembrane region" description="Helical" evidence="5">
    <location>
        <begin position="20"/>
        <end position="47"/>
    </location>
</feature>
<evidence type="ECO:0000256" key="2">
    <source>
        <dbReference type="ARBA" id="ARBA00022692"/>
    </source>
</evidence>
<dbReference type="EMBL" id="CATZAT010000015">
    <property type="protein sequence ID" value="CAJ0804868.1"/>
    <property type="molecule type" value="Genomic_DNA"/>
</dbReference>
<dbReference type="SUPFAM" id="SSF103473">
    <property type="entry name" value="MFS general substrate transporter"/>
    <property type="match status" value="1"/>
</dbReference>
<evidence type="ECO:0000256" key="1">
    <source>
        <dbReference type="ARBA" id="ARBA00004141"/>
    </source>
</evidence>
<dbReference type="AlphaFoldDB" id="A0ABC8QQ54"/>
<feature type="transmembrane region" description="Helical" evidence="5">
    <location>
        <begin position="383"/>
        <end position="402"/>
    </location>
</feature>
<reference evidence="7 8" key="1">
    <citation type="submission" date="2023-07" db="EMBL/GenBank/DDBJ databases">
        <authorList>
            <person name="Peeters C."/>
        </authorList>
    </citation>
    <scope>NUCLEOTIDE SEQUENCE [LARGE SCALE GENOMIC DNA]</scope>
    <source>
        <strain evidence="7 8">LMG 18096</strain>
    </source>
</reference>
<evidence type="ECO:0000256" key="5">
    <source>
        <dbReference type="SAM" id="Phobius"/>
    </source>
</evidence>
<dbReference type="PROSITE" id="PS50850">
    <property type="entry name" value="MFS"/>
    <property type="match status" value="1"/>
</dbReference>
<dbReference type="GO" id="GO:0016020">
    <property type="term" value="C:membrane"/>
    <property type="evidence" value="ECO:0007669"/>
    <property type="project" value="UniProtKB-SubCell"/>
</dbReference>
<feature type="transmembrane region" description="Helical" evidence="5">
    <location>
        <begin position="345"/>
        <end position="362"/>
    </location>
</feature>
<proteinExistence type="predicted"/>
<feature type="transmembrane region" description="Helical" evidence="5">
    <location>
        <begin position="115"/>
        <end position="135"/>
    </location>
</feature>
<feature type="transmembrane region" description="Helical" evidence="5">
    <location>
        <begin position="408"/>
        <end position="431"/>
    </location>
</feature>
<dbReference type="CDD" id="cd17365">
    <property type="entry name" value="MFS_PcaK_like"/>
    <property type="match status" value="1"/>
</dbReference>
<gene>
    <name evidence="7" type="primary">pcaK_3</name>
    <name evidence="7" type="ORF">LMG18096_04521</name>
</gene>
<evidence type="ECO:0000259" key="6">
    <source>
        <dbReference type="PROSITE" id="PS50850"/>
    </source>
</evidence>
<keyword evidence="4 5" id="KW-0472">Membrane</keyword>
<dbReference type="InterPro" id="IPR036259">
    <property type="entry name" value="MFS_trans_sf"/>
</dbReference>
<comment type="caution">
    <text evidence="7">The sequence shown here is derived from an EMBL/GenBank/DDBJ whole genome shotgun (WGS) entry which is preliminary data.</text>
</comment>
<protein>
    <submittedName>
        <fullName evidence="7">4-hydroxybenzoate transporter PcaK</fullName>
    </submittedName>
</protein>
<keyword evidence="3 5" id="KW-1133">Transmembrane helix</keyword>
<feature type="transmembrane region" description="Helical" evidence="5">
    <location>
        <begin position="255"/>
        <end position="275"/>
    </location>
</feature>